<gene>
    <name evidence="1" type="ORF">UT18_C0019G0006</name>
</gene>
<dbReference type="EMBL" id="LBVV01000019">
    <property type="protein sequence ID" value="KKQ93504.1"/>
    <property type="molecule type" value="Genomic_DNA"/>
</dbReference>
<evidence type="ECO:0000313" key="1">
    <source>
        <dbReference type="EMBL" id="KKQ93504.1"/>
    </source>
</evidence>
<organism evidence="1 2">
    <name type="scientific">candidate division CPR2 bacterium GW2011_GWC2_39_10</name>
    <dbReference type="NCBI Taxonomy" id="1618345"/>
    <lineage>
        <taxon>Bacteria</taxon>
        <taxon>Bacteria division CPR2</taxon>
    </lineage>
</organism>
<accession>A0A0G0P5T9</accession>
<dbReference type="PATRIC" id="fig|1618345.3.peg.982"/>
<name>A0A0G0P5T9_UNCC2</name>
<proteinExistence type="predicted"/>
<reference evidence="1 2" key="1">
    <citation type="journal article" date="2015" name="Nature">
        <title>rRNA introns, odd ribosomes, and small enigmatic genomes across a large radiation of phyla.</title>
        <authorList>
            <person name="Brown C.T."/>
            <person name="Hug L.A."/>
            <person name="Thomas B.C."/>
            <person name="Sharon I."/>
            <person name="Castelle C.J."/>
            <person name="Singh A."/>
            <person name="Wilkins M.J."/>
            <person name="Williams K.H."/>
            <person name="Banfield J.F."/>
        </authorList>
    </citation>
    <scope>NUCLEOTIDE SEQUENCE [LARGE SCALE GENOMIC DNA]</scope>
</reference>
<dbReference type="Proteomes" id="UP000034207">
    <property type="component" value="Unassembled WGS sequence"/>
</dbReference>
<evidence type="ECO:0000313" key="2">
    <source>
        <dbReference type="Proteomes" id="UP000034207"/>
    </source>
</evidence>
<protein>
    <submittedName>
        <fullName evidence="1">Uncharacterized protein</fullName>
    </submittedName>
</protein>
<sequence length="110" mass="12606">MKPQHSKLTNGEWQTLTLFEQMGNIGSEVSRLASSKKRNDKKSADLALIRALELIDLTVADPRRKKQLKEILRSRELLCDAISTKPQYKTSLEDLNKYFTQFALAARLNK</sequence>
<comment type="caution">
    <text evidence="1">The sequence shown here is derived from an EMBL/GenBank/DDBJ whole genome shotgun (WGS) entry which is preliminary data.</text>
</comment>
<dbReference type="AlphaFoldDB" id="A0A0G0P5T9"/>
<dbReference type="STRING" id="1618345.UT18_C0019G0006"/>